<evidence type="ECO:0000313" key="2">
    <source>
        <dbReference type="EMBL" id="MBB5954643.1"/>
    </source>
</evidence>
<sequence>MSRVSRVTSAGMAGTLAFGALITLLVTVNRPQPVDVRRVDLGPVQPGVLSADATTTLMVLQSTATAMLAPPPPLPVTTTTAVAATTTEPPPSLPATSSSPVTSTSKRPQHRCDDNYVTDGLCVPWRFPPGVRHACRWLSDQGVTRIEVQGRDRHRLDLDFDRVACERTD</sequence>
<proteinExistence type="predicted"/>
<dbReference type="AlphaFoldDB" id="A0A841CCG4"/>
<name>A0A841CCG4_9PSEU</name>
<organism evidence="2 3">
    <name type="scientific">Saccharothrix tamanrassetensis</name>
    <dbReference type="NCBI Taxonomy" id="1051531"/>
    <lineage>
        <taxon>Bacteria</taxon>
        <taxon>Bacillati</taxon>
        <taxon>Actinomycetota</taxon>
        <taxon>Actinomycetes</taxon>
        <taxon>Pseudonocardiales</taxon>
        <taxon>Pseudonocardiaceae</taxon>
        <taxon>Saccharothrix</taxon>
    </lineage>
</organism>
<dbReference type="EMBL" id="JACHJN010000002">
    <property type="protein sequence ID" value="MBB5954643.1"/>
    <property type="molecule type" value="Genomic_DNA"/>
</dbReference>
<evidence type="ECO:0000256" key="1">
    <source>
        <dbReference type="SAM" id="MobiDB-lite"/>
    </source>
</evidence>
<keyword evidence="3" id="KW-1185">Reference proteome</keyword>
<reference evidence="2 3" key="1">
    <citation type="submission" date="2020-08" db="EMBL/GenBank/DDBJ databases">
        <title>Genomic Encyclopedia of Type Strains, Phase III (KMG-III): the genomes of soil and plant-associated and newly described type strains.</title>
        <authorList>
            <person name="Whitman W."/>
        </authorList>
    </citation>
    <scope>NUCLEOTIDE SEQUENCE [LARGE SCALE GENOMIC DNA]</scope>
    <source>
        <strain evidence="2 3">CECT 8640</strain>
    </source>
</reference>
<dbReference type="RefSeq" id="WP_184689062.1">
    <property type="nucleotide sequence ID" value="NZ_JACHJN010000002.1"/>
</dbReference>
<dbReference type="Proteomes" id="UP000547510">
    <property type="component" value="Unassembled WGS sequence"/>
</dbReference>
<comment type="caution">
    <text evidence="2">The sequence shown here is derived from an EMBL/GenBank/DDBJ whole genome shotgun (WGS) entry which is preliminary data.</text>
</comment>
<feature type="compositionally biased region" description="Low complexity" evidence="1">
    <location>
        <begin position="94"/>
        <end position="106"/>
    </location>
</feature>
<gene>
    <name evidence="2" type="ORF">FHS29_001213</name>
</gene>
<protein>
    <submittedName>
        <fullName evidence="2">Uncharacterized protein</fullName>
    </submittedName>
</protein>
<evidence type="ECO:0000313" key="3">
    <source>
        <dbReference type="Proteomes" id="UP000547510"/>
    </source>
</evidence>
<accession>A0A841CCG4</accession>
<feature type="region of interest" description="Disordered" evidence="1">
    <location>
        <begin position="85"/>
        <end position="110"/>
    </location>
</feature>